<dbReference type="AlphaFoldDB" id="A0A251LXN7"/>
<organism evidence="2">
    <name type="scientific">Manihot esculenta</name>
    <name type="common">Cassava</name>
    <name type="synonym">Jatropha manihot</name>
    <dbReference type="NCBI Taxonomy" id="3983"/>
    <lineage>
        <taxon>Eukaryota</taxon>
        <taxon>Viridiplantae</taxon>
        <taxon>Streptophyta</taxon>
        <taxon>Embryophyta</taxon>
        <taxon>Tracheophyta</taxon>
        <taxon>Spermatophyta</taxon>
        <taxon>Magnoliopsida</taxon>
        <taxon>eudicotyledons</taxon>
        <taxon>Gunneridae</taxon>
        <taxon>Pentapetalae</taxon>
        <taxon>rosids</taxon>
        <taxon>fabids</taxon>
        <taxon>Malpighiales</taxon>
        <taxon>Euphorbiaceae</taxon>
        <taxon>Crotonoideae</taxon>
        <taxon>Manihoteae</taxon>
        <taxon>Manihot</taxon>
    </lineage>
</organism>
<dbReference type="GO" id="GO:0120013">
    <property type="term" value="F:lipid transfer activity"/>
    <property type="evidence" value="ECO:0007669"/>
    <property type="project" value="InterPro"/>
</dbReference>
<dbReference type="EMBL" id="CM004388">
    <property type="protein sequence ID" value="OAY58419.1"/>
    <property type="molecule type" value="Genomic_DNA"/>
</dbReference>
<dbReference type="InterPro" id="IPR036497">
    <property type="entry name" value="GLTP_sf"/>
</dbReference>
<dbReference type="EMBL" id="CM004388">
    <property type="protein sequence ID" value="OAY58414.1"/>
    <property type="molecule type" value="Genomic_DNA"/>
</dbReference>
<proteinExistence type="predicted"/>
<dbReference type="InterPro" id="IPR014830">
    <property type="entry name" value="Glycolipid_transfer_prot_dom"/>
</dbReference>
<dbReference type="Gene3D" id="1.10.3520.10">
    <property type="entry name" value="Glycolipid transfer protein"/>
    <property type="match status" value="1"/>
</dbReference>
<name>A0A251LXN7_MANES</name>
<accession>A0A251LXN7</accession>
<dbReference type="GO" id="GO:0005737">
    <property type="term" value="C:cytoplasm"/>
    <property type="evidence" value="ECO:0007669"/>
    <property type="project" value="InterPro"/>
</dbReference>
<gene>
    <name evidence="2" type="ORF">MANES_02G176100</name>
</gene>
<protein>
    <recommendedName>
        <fullName evidence="1">Glycolipid transfer protein domain-containing protein</fullName>
    </recommendedName>
</protein>
<reference evidence="2" key="1">
    <citation type="submission" date="2016-02" db="EMBL/GenBank/DDBJ databases">
        <title>WGS assembly of Manihot esculenta.</title>
        <authorList>
            <person name="Bredeson J.V."/>
            <person name="Prochnik S.E."/>
            <person name="Lyons J.B."/>
            <person name="Schmutz J."/>
            <person name="Grimwood J."/>
            <person name="Vrebalov J."/>
            <person name="Bart R.S."/>
            <person name="Amuge T."/>
            <person name="Ferguson M.E."/>
            <person name="Green R."/>
            <person name="Putnam N."/>
            <person name="Stites J."/>
            <person name="Rounsley S."/>
            <person name="Rokhsar D.S."/>
        </authorList>
    </citation>
    <scope>NUCLEOTIDE SEQUENCE [LARGE SCALE GENOMIC DNA]</scope>
    <source>
        <tissue evidence="2">Leaf</tissue>
    </source>
</reference>
<dbReference type="PANTHER" id="PTHR10219:SF34">
    <property type="entry name" value="GLYCOLIPID TRANSFER PROTEIN 3"/>
    <property type="match status" value="1"/>
</dbReference>
<feature type="domain" description="Glycolipid transfer protein" evidence="1">
    <location>
        <begin position="37"/>
        <end position="117"/>
    </location>
</feature>
<dbReference type="SUPFAM" id="SSF110004">
    <property type="entry name" value="Glycolipid transfer protein, GLTP"/>
    <property type="match status" value="1"/>
</dbReference>
<dbReference type="Pfam" id="PF08718">
    <property type="entry name" value="GLTP"/>
    <property type="match status" value="1"/>
</dbReference>
<evidence type="ECO:0000259" key="1">
    <source>
        <dbReference type="Pfam" id="PF08718"/>
    </source>
</evidence>
<evidence type="ECO:0000313" key="2">
    <source>
        <dbReference type="EMBL" id="OAY58419.1"/>
    </source>
</evidence>
<dbReference type="PANTHER" id="PTHR10219">
    <property type="entry name" value="GLYCOLIPID TRANSFER PROTEIN-RELATED"/>
    <property type="match status" value="1"/>
</dbReference>
<sequence>MKRKREMEKESEIQSAIEELSMLIQLKTSDNHGAALIPTRPFLYVCNLVIQVLDKIGPTMAVLRQDINQNVERIELQCDSDPSLYSNLVEILKKEADEGNARKGTSCSKAFVWLTRANIGCYTLLFSSLSSSDYANFSSFFNHRFLQY</sequence>